<evidence type="ECO:0000256" key="4">
    <source>
        <dbReference type="ARBA" id="ARBA00022827"/>
    </source>
</evidence>
<dbReference type="InterPro" id="IPR051473">
    <property type="entry name" value="P2Ox-like"/>
</dbReference>
<evidence type="ECO:0000313" key="8">
    <source>
        <dbReference type="EMBL" id="MCT8992150.1"/>
    </source>
</evidence>
<evidence type="ECO:0000256" key="2">
    <source>
        <dbReference type="ARBA" id="ARBA00010790"/>
    </source>
</evidence>
<proteinExistence type="inferred from homology"/>
<dbReference type="InterPro" id="IPR036188">
    <property type="entry name" value="FAD/NAD-bd_sf"/>
</dbReference>
<dbReference type="AlphaFoldDB" id="A0A9X3B0M4"/>
<comment type="cofactor">
    <cofactor evidence="1">
        <name>FAD</name>
        <dbReference type="ChEBI" id="CHEBI:57692"/>
    </cofactor>
</comment>
<dbReference type="PANTHER" id="PTHR42784:SF1">
    <property type="entry name" value="PYRANOSE 2-OXIDASE"/>
    <property type="match status" value="1"/>
</dbReference>
<evidence type="ECO:0000256" key="3">
    <source>
        <dbReference type="ARBA" id="ARBA00022630"/>
    </source>
</evidence>
<dbReference type="GO" id="GO:0071949">
    <property type="term" value="F:FAD binding"/>
    <property type="evidence" value="ECO:0007669"/>
    <property type="project" value="InterPro"/>
</dbReference>
<dbReference type="GO" id="GO:0016614">
    <property type="term" value="F:oxidoreductase activity, acting on CH-OH group of donors"/>
    <property type="evidence" value="ECO:0007669"/>
    <property type="project" value="InterPro"/>
</dbReference>
<dbReference type="Gene3D" id="3.50.50.60">
    <property type="entry name" value="FAD/NAD(P)-binding domain"/>
    <property type="match status" value="2"/>
</dbReference>
<evidence type="ECO:0000259" key="7">
    <source>
        <dbReference type="Pfam" id="PF05199"/>
    </source>
</evidence>
<name>A0A9X3B0M4_9HYPH</name>
<gene>
    <name evidence="8" type="ORF">NYR54_17950</name>
</gene>
<protein>
    <submittedName>
        <fullName evidence="8">GMC oxidoreductase</fullName>
    </submittedName>
</protein>
<dbReference type="InterPro" id="IPR002938">
    <property type="entry name" value="FAD-bd"/>
</dbReference>
<keyword evidence="4" id="KW-0274">FAD</keyword>
<keyword evidence="9" id="KW-1185">Reference proteome</keyword>
<feature type="domain" description="Glucose-methanol-choline oxidoreductase C-terminal" evidence="7">
    <location>
        <begin position="404"/>
        <end position="531"/>
    </location>
</feature>
<keyword evidence="5" id="KW-0560">Oxidoreductase</keyword>
<dbReference type="Proteomes" id="UP001149009">
    <property type="component" value="Unassembled WGS sequence"/>
</dbReference>
<evidence type="ECO:0000313" key="9">
    <source>
        <dbReference type="Proteomes" id="UP001149009"/>
    </source>
</evidence>
<keyword evidence="3" id="KW-0285">Flavoprotein</keyword>
<feature type="domain" description="FAD-binding" evidence="6">
    <location>
        <begin position="15"/>
        <end position="44"/>
    </location>
</feature>
<evidence type="ECO:0000259" key="6">
    <source>
        <dbReference type="Pfam" id="PF01494"/>
    </source>
</evidence>
<reference evidence="8" key="1">
    <citation type="submission" date="2022-08" db="EMBL/GenBank/DDBJ databases">
        <title>Chelativorans sichuanense sp. nov., a paraffin oil-degrading bacterium isolated from a mixture of oil-based drill cuttings and paddy soil.</title>
        <authorList>
            <person name="Yu J."/>
            <person name="Liu H."/>
            <person name="Chen Q."/>
        </authorList>
    </citation>
    <scope>NUCLEOTIDE SEQUENCE</scope>
    <source>
        <strain evidence="8">SCAU 2101</strain>
    </source>
</reference>
<dbReference type="InterPro" id="IPR007867">
    <property type="entry name" value="GMC_OxRtase_C"/>
</dbReference>
<dbReference type="Pfam" id="PF05199">
    <property type="entry name" value="GMC_oxred_C"/>
    <property type="match status" value="1"/>
</dbReference>
<evidence type="ECO:0000256" key="5">
    <source>
        <dbReference type="ARBA" id="ARBA00023002"/>
    </source>
</evidence>
<organism evidence="8 9">
    <name type="scientific">Chelativorans petroleitrophicus</name>
    <dbReference type="NCBI Taxonomy" id="2975484"/>
    <lineage>
        <taxon>Bacteria</taxon>
        <taxon>Pseudomonadati</taxon>
        <taxon>Pseudomonadota</taxon>
        <taxon>Alphaproteobacteria</taxon>
        <taxon>Hyphomicrobiales</taxon>
        <taxon>Phyllobacteriaceae</taxon>
        <taxon>Chelativorans</taxon>
    </lineage>
</organism>
<comment type="similarity">
    <text evidence="2">Belongs to the GMC oxidoreductase family.</text>
</comment>
<dbReference type="SUPFAM" id="SSF51905">
    <property type="entry name" value="FAD/NAD(P)-binding domain"/>
    <property type="match status" value="1"/>
</dbReference>
<accession>A0A9X3B0M4</accession>
<dbReference type="RefSeq" id="WP_261517102.1">
    <property type="nucleotide sequence ID" value="NZ_JAODNV010000026.1"/>
</dbReference>
<comment type="caution">
    <text evidence="8">The sequence shown here is derived from an EMBL/GenBank/DDBJ whole genome shotgun (WGS) entry which is preliminary data.</text>
</comment>
<sequence length="554" mass="60915">MFIGDSADLYGRTHNICVVGAGPVGIVLALELARHGLEVTLLESGTFEIEPDIQGLSHAITADAARNTDMMLAVQRRFGGTSNLWGAGCVPLDPIDFERRTICDARWPISYDEFARYLPDACRYAHCGLRFALPVEGVVIENDHFVVDRLMRYADPPSFLVAYRDAVARSRLIRTYLGATATGMRFGPDERLAALEVRTRDSRDGLVRARAFVLACGGVETARLLLAVQAENPGLFGGASGPLGRYYMGHLSGAIAEIRFSNRRLDRSFGFFLADDIAYARRRITASAAHQQRASLPNVSFWPTLPAMRNPDHRDPILSLAYLALSFPPLGRRLVSESLRRINIGDGGNTLAHLRNVLFGAPSLAGFLPQFLYRRLFSQCRLPGLHFHNAAMRYPLHFHAEHLPNAQSRVRLSEERDVLGLRKAVLDLRFSERDAEGVVRSHAHLARWLEATGLGELIWQFPAGERIGRVMELAGDGVHQIGTVRMGADERTGVVDGDCRVFGSGNLFVAGSAVFPTSGQANPTLSSMALGVRLARHLSEEAALLERVPVPLHL</sequence>
<evidence type="ECO:0000256" key="1">
    <source>
        <dbReference type="ARBA" id="ARBA00001974"/>
    </source>
</evidence>
<dbReference type="Pfam" id="PF01494">
    <property type="entry name" value="FAD_binding_3"/>
    <property type="match status" value="1"/>
</dbReference>
<dbReference type="EMBL" id="JAODNV010000026">
    <property type="protein sequence ID" value="MCT8992150.1"/>
    <property type="molecule type" value="Genomic_DNA"/>
</dbReference>
<dbReference type="PANTHER" id="PTHR42784">
    <property type="entry name" value="PYRANOSE 2-OXIDASE"/>
    <property type="match status" value="1"/>
</dbReference>